<protein>
    <recommendedName>
        <fullName evidence="2">Zinc finger MYM-type protein 1</fullName>
    </recommendedName>
</protein>
<evidence type="ECO:0008006" key="2">
    <source>
        <dbReference type="Google" id="ProtNLM"/>
    </source>
</evidence>
<dbReference type="InterPro" id="IPR012337">
    <property type="entry name" value="RNaseH-like_sf"/>
</dbReference>
<evidence type="ECO:0000313" key="1">
    <source>
        <dbReference type="EMBL" id="MBY82555.1"/>
    </source>
</evidence>
<dbReference type="EMBL" id="GGMS01013352">
    <property type="protein sequence ID" value="MBY82555.1"/>
    <property type="molecule type" value="Transcribed_RNA"/>
</dbReference>
<dbReference type="PANTHER" id="PTHR45749">
    <property type="match status" value="1"/>
</dbReference>
<sequence>MLMIRTFKRFIGFCDISADRSAKPLADHFFFNISRPEYICDENKLVAQIYNGTAVMSGSHYGLQTLIRHKYKYATYIHCYAHKLDLVLKQSVSHVKECKIFFKKLNEFAVFFSKSTKRINELNLIVKKQFPAISPTSLNYNSRLINTEVEHKEKNKTINADYCR</sequence>
<organism evidence="1">
    <name type="scientific">Sipha flava</name>
    <name type="common">yellow sugarcane aphid</name>
    <dbReference type="NCBI Taxonomy" id="143950"/>
    <lineage>
        <taxon>Eukaryota</taxon>
        <taxon>Metazoa</taxon>
        <taxon>Ecdysozoa</taxon>
        <taxon>Arthropoda</taxon>
        <taxon>Hexapoda</taxon>
        <taxon>Insecta</taxon>
        <taxon>Pterygota</taxon>
        <taxon>Neoptera</taxon>
        <taxon>Paraneoptera</taxon>
        <taxon>Hemiptera</taxon>
        <taxon>Sternorrhyncha</taxon>
        <taxon>Aphidomorpha</taxon>
        <taxon>Aphidoidea</taxon>
        <taxon>Aphididae</taxon>
        <taxon>Sipha</taxon>
    </lineage>
</organism>
<dbReference type="AlphaFoldDB" id="A0A2S2QXV7"/>
<proteinExistence type="predicted"/>
<dbReference type="OrthoDB" id="6613350at2759"/>
<accession>A0A2S2QXV7</accession>
<name>A0A2S2QXV7_9HEMI</name>
<reference evidence="1" key="1">
    <citation type="submission" date="2018-04" db="EMBL/GenBank/DDBJ databases">
        <title>Transcriptome assembly of Sipha flava.</title>
        <authorList>
            <person name="Scully E.D."/>
            <person name="Geib S.M."/>
            <person name="Palmer N.A."/>
            <person name="Koch K."/>
            <person name="Bradshaw J."/>
            <person name="Heng-Moss T."/>
            <person name="Sarath G."/>
        </authorList>
    </citation>
    <scope>NUCLEOTIDE SEQUENCE</scope>
</reference>
<gene>
    <name evidence="1" type="ORF">g.74277</name>
</gene>
<dbReference type="PANTHER" id="PTHR45749:SF28">
    <property type="entry name" value="ZINC FINGER MYM-TYPE PROTEIN 1-LIKE-RELATED"/>
    <property type="match status" value="1"/>
</dbReference>
<dbReference type="SUPFAM" id="SSF53098">
    <property type="entry name" value="Ribonuclease H-like"/>
    <property type="match status" value="1"/>
</dbReference>